<reference evidence="1" key="1">
    <citation type="journal article" date="2014" name="Front. Microbiol.">
        <title>High frequency of phylogenetically diverse reductive dehalogenase-homologous genes in deep subseafloor sedimentary metagenomes.</title>
        <authorList>
            <person name="Kawai M."/>
            <person name="Futagami T."/>
            <person name="Toyoda A."/>
            <person name="Takaki Y."/>
            <person name="Nishi S."/>
            <person name="Hori S."/>
            <person name="Arai W."/>
            <person name="Tsubouchi T."/>
            <person name="Morono Y."/>
            <person name="Uchiyama I."/>
            <person name="Ito T."/>
            <person name="Fujiyama A."/>
            <person name="Inagaki F."/>
            <person name="Takami H."/>
        </authorList>
    </citation>
    <scope>NUCLEOTIDE SEQUENCE</scope>
    <source>
        <strain evidence="1">Expedition CK06-06</strain>
    </source>
</reference>
<accession>X1S1M0</accession>
<dbReference type="AlphaFoldDB" id="X1S1M0"/>
<organism evidence="1">
    <name type="scientific">marine sediment metagenome</name>
    <dbReference type="NCBI Taxonomy" id="412755"/>
    <lineage>
        <taxon>unclassified sequences</taxon>
        <taxon>metagenomes</taxon>
        <taxon>ecological metagenomes</taxon>
    </lineage>
</organism>
<sequence>RFLFYLLSLPVSLSAPVSGIWVKHRVTKTDSEIGSDRR</sequence>
<protein>
    <submittedName>
        <fullName evidence="1">Uncharacterized protein</fullName>
    </submittedName>
</protein>
<evidence type="ECO:0000313" key="1">
    <source>
        <dbReference type="EMBL" id="GAI61679.1"/>
    </source>
</evidence>
<proteinExistence type="predicted"/>
<comment type="caution">
    <text evidence="1">The sequence shown here is derived from an EMBL/GenBank/DDBJ whole genome shotgun (WGS) entry which is preliminary data.</text>
</comment>
<dbReference type="EMBL" id="BARV01045934">
    <property type="protein sequence ID" value="GAI61679.1"/>
    <property type="molecule type" value="Genomic_DNA"/>
</dbReference>
<gene>
    <name evidence="1" type="ORF">S06H3_66920</name>
</gene>
<feature type="non-terminal residue" evidence="1">
    <location>
        <position position="1"/>
    </location>
</feature>
<name>X1S1M0_9ZZZZ</name>